<dbReference type="PROSITE" id="PS51269">
    <property type="entry name" value="COMM"/>
    <property type="match status" value="1"/>
</dbReference>
<feature type="domain" description="COMM" evidence="1">
    <location>
        <begin position="13"/>
        <end position="80"/>
    </location>
</feature>
<dbReference type="GO" id="GO:0051059">
    <property type="term" value="F:NF-kappaB binding"/>
    <property type="evidence" value="ECO:0007669"/>
    <property type="project" value="TreeGrafter"/>
</dbReference>
<sequence length="80" mass="9068">MELTSKMETTVSKIVDVSWRFGVTAGSSDSDKVGKSFLQLKLCLNEGDKIKNHFVEMSIPEFYKFLHDLEKAKSNLDLLV</sequence>
<evidence type="ECO:0000259" key="1">
    <source>
        <dbReference type="PROSITE" id="PS51269"/>
    </source>
</evidence>
<name>A0AAD9RNK6_9HYME</name>
<dbReference type="GO" id="GO:0033209">
    <property type="term" value="P:tumor necrosis factor-mediated signaling pathway"/>
    <property type="evidence" value="ECO:0007669"/>
    <property type="project" value="TreeGrafter"/>
</dbReference>
<dbReference type="PANTHER" id="PTHR16231">
    <property type="entry name" value="COMM DOMAIN-CONTAINING PROTEIN 4-8 FAMILY MEMBER"/>
    <property type="match status" value="1"/>
</dbReference>
<accession>A0AAD9RNK6</accession>
<dbReference type="AlphaFoldDB" id="A0AAD9RNK6"/>
<dbReference type="GO" id="GO:0045892">
    <property type="term" value="P:negative regulation of DNA-templated transcription"/>
    <property type="evidence" value="ECO:0007669"/>
    <property type="project" value="TreeGrafter"/>
</dbReference>
<dbReference type="Proteomes" id="UP001258017">
    <property type="component" value="Unassembled WGS sequence"/>
</dbReference>
<gene>
    <name evidence="2" type="ORF">KPH14_009080</name>
</gene>
<dbReference type="EMBL" id="JAIFRP010000030">
    <property type="protein sequence ID" value="KAK2583042.1"/>
    <property type="molecule type" value="Genomic_DNA"/>
</dbReference>
<organism evidence="2 3">
    <name type="scientific">Odynerus spinipes</name>
    <dbReference type="NCBI Taxonomy" id="1348599"/>
    <lineage>
        <taxon>Eukaryota</taxon>
        <taxon>Metazoa</taxon>
        <taxon>Ecdysozoa</taxon>
        <taxon>Arthropoda</taxon>
        <taxon>Hexapoda</taxon>
        <taxon>Insecta</taxon>
        <taxon>Pterygota</taxon>
        <taxon>Neoptera</taxon>
        <taxon>Endopterygota</taxon>
        <taxon>Hymenoptera</taxon>
        <taxon>Apocrita</taxon>
        <taxon>Aculeata</taxon>
        <taxon>Vespoidea</taxon>
        <taxon>Vespidae</taxon>
        <taxon>Eumeninae</taxon>
        <taxon>Odynerus</taxon>
    </lineage>
</organism>
<reference evidence="2" key="1">
    <citation type="submission" date="2021-08" db="EMBL/GenBank/DDBJ databases">
        <authorList>
            <person name="Misof B."/>
            <person name="Oliver O."/>
            <person name="Podsiadlowski L."/>
            <person name="Donath A."/>
            <person name="Peters R."/>
            <person name="Mayer C."/>
            <person name="Rust J."/>
            <person name="Gunkel S."/>
            <person name="Lesny P."/>
            <person name="Martin S."/>
            <person name="Oeyen J.P."/>
            <person name="Petersen M."/>
            <person name="Panagiotis P."/>
            <person name="Wilbrandt J."/>
            <person name="Tanja T."/>
        </authorList>
    </citation>
    <scope>NUCLEOTIDE SEQUENCE</scope>
    <source>
        <strain evidence="2">GBR_01_08_01A</strain>
        <tissue evidence="2">Thorax + abdomen</tissue>
    </source>
</reference>
<protein>
    <recommendedName>
        <fullName evidence="1">COMM domain-containing protein</fullName>
    </recommendedName>
</protein>
<evidence type="ECO:0000313" key="3">
    <source>
        <dbReference type="Proteomes" id="UP001258017"/>
    </source>
</evidence>
<keyword evidence="3" id="KW-1185">Reference proteome</keyword>
<proteinExistence type="predicted"/>
<dbReference type="PANTHER" id="PTHR16231:SF2">
    <property type="entry name" value="COMM DOMAIN-CONTAINING PROTEIN 7"/>
    <property type="match status" value="1"/>
</dbReference>
<dbReference type="InterPro" id="IPR017920">
    <property type="entry name" value="COMM"/>
</dbReference>
<reference evidence="2" key="2">
    <citation type="journal article" date="2023" name="Commun. Biol.">
        <title>Intrasexual cuticular hydrocarbon dimorphism in a wasp sheds light on hydrocarbon biosynthesis genes in Hymenoptera.</title>
        <authorList>
            <person name="Moris V.C."/>
            <person name="Podsiadlowski L."/>
            <person name="Martin S."/>
            <person name="Oeyen J.P."/>
            <person name="Donath A."/>
            <person name="Petersen M."/>
            <person name="Wilbrandt J."/>
            <person name="Misof B."/>
            <person name="Liedtke D."/>
            <person name="Thamm M."/>
            <person name="Scheiner R."/>
            <person name="Schmitt T."/>
            <person name="Niehuis O."/>
        </authorList>
    </citation>
    <scope>NUCLEOTIDE SEQUENCE</scope>
    <source>
        <strain evidence="2">GBR_01_08_01A</strain>
    </source>
</reference>
<comment type="caution">
    <text evidence="2">The sequence shown here is derived from an EMBL/GenBank/DDBJ whole genome shotgun (WGS) entry which is preliminary data.</text>
</comment>
<dbReference type="InterPro" id="IPR047155">
    <property type="entry name" value="COMMD4/6/7/8"/>
</dbReference>
<dbReference type="Pfam" id="PF07258">
    <property type="entry name" value="COMM_domain"/>
    <property type="match status" value="1"/>
</dbReference>
<evidence type="ECO:0000313" key="2">
    <source>
        <dbReference type="EMBL" id="KAK2583042.1"/>
    </source>
</evidence>